<feature type="coiled-coil region" evidence="2">
    <location>
        <begin position="87"/>
        <end position="124"/>
    </location>
</feature>
<dbReference type="AlphaFoldDB" id="A0A919Y088"/>
<keyword evidence="2" id="KW-0175">Coiled coil</keyword>
<accession>A0A919Y088</accession>
<gene>
    <name evidence="4" type="ORF">J41TS12_49410</name>
</gene>
<organism evidence="4 5">
    <name type="scientific">Paenibacillus antibioticophila</name>
    <dbReference type="NCBI Taxonomy" id="1274374"/>
    <lineage>
        <taxon>Bacteria</taxon>
        <taxon>Bacillati</taxon>
        <taxon>Bacillota</taxon>
        <taxon>Bacilli</taxon>
        <taxon>Bacillales</taxon>
        <taxon>Paenibacillaceae</taxon>
        <taxon>Paenibacillus</taxon>
    </lineage>
</organism>
<dbReference type="Proteomes" id="UP000681162">
    <property type="component" value="Unassembled WGS sequence"/>
</dbReference>
<protein>
    <recommendedName>
        <fullName evidence="3">M23ase beta-sheet core domain-containing protein</fullName>
    </recommendedName>
</protein>
<dbReference type="PANTHER" id="PTHR21666:SF289">
    <property type="entry name" value="L-ALA--D-GLU ENDOPEPTIDASE"/>
    <property type="match status" value="1"/>
</dbReference>
<evidence type="ECO:0000259" key="3">
    <source>
        <dbReference type="Pfam" id="PF01551"/>
    </source>
</evidence>
<proteinExistence type="predicted"/>
<dbReference type="InterPro" id="IPR016047">
    <property type="entry name" value="M23ase_b-sheet_dom"/>
</dbReference>
<dbReference type="SUPFAM" id="SSF51261">
    <property type="entry name" value="Duplicated hybrid motif"/>
    <property type="match status" value="1"/>
</dbReference>
<dbReference type="FunFam" id="2.70.70.10:FF:000006">
    <property type="entry name" value="M23 family peptidase"/>
    <property type="match status" value="1"/>
</dbReference>
<reference evidence="4 5" key="1">
    <citation type="submission" date="2021-03" db="EMBL/GenBank/DDBJ databases">
        <title>Antimicrobial resistance genes in bacteria isolated from Japanese honey, and their potential for conferring macrolide and lincosamide resistance in the American foulbrood pathogen Paenibacillus larvae.</title>
        <authorList>
            <person name="Okamoto M."/>
            <person name="Kumagai M."/>
            <person name="Kanamori H."/>
            <person name="Takamatsu D."/>
        </authorList>
    </citation>
    <scope>NUCLEOTIDE SEQUENCE [LARGE SCALE GENOMIC DNA]</scope>
    <source>
        <strain evidence="4 5">J41TS12</strain>
    </source>
</reference>
<dbReference type="EMBL" id="BORR01000032">
    <property type="protein sequence ID" value="GIO40080.1"/>
    <property type="molecule type" value="Genomic_DNA"/>
</dbReference>
<comment type="caution">
    <text evidence="4">The sequence shown here is derived from an EMBL/GenBank/DDBJ whole genome shotgun (WGS) entry which is preliminary data.</text>
</comment>
<keyword evidence="1" id="KW-0732">Signal</keyword>
<dbReference type="RefSeq" id="WP_212944071.1">
    <property type="nucleotide sequence ID" value="NZ_BORR01000032.1"/>
</dbReference>
<dbReference type="InterPro" id="IPR011055">
    <property type="entry name" value="Dup_hybrid_motif"/>
</dbReference>
<dbReference type="CDD" id="cd12797">
    <property type="entry name" value="M23_peptidase"/>
    <property type="match status" value="1"/>
</dbReference>
<evidence type="ECO:0000256" key="2">
    <source>
        <dbReference type="SAM" id="Coils"/>
    </source>
</evidence>
<keyword evidence="5" id="KW-1185">Reference proteome</keyword>
<dbReference type="GO" id="GO:0004222">
    <property type="term" value="F:metalloendopeptidase activity"/>
    <property type="evidence" value="ECO:0007669"/>
    <property type="project" value="TreeGrafter"/>
</dbReference>
<evidence type="ECO:0000313" key="5">
    <source>
        <dbReference type="Proteomes" id="UP000681162"/>
    </source>
</evidence>
<name>A0A919Y088_9BACL</name>
<evidence type="ECO:0000313" key="4">
    <source>
        <dbReference type="EMBL" id="GIO40080.1"/>
    </source>
</evidence>
<feature type="domain" description="M23ase beta-sheet core" evidence="3">
    <location>
        <begin position="236"/>
        <end position="330"/>
    </location>
</feature>
<dbReference type="Pfam" id="PF01551">
    <property type="entry name" value="Peptidase_M23"/>
    <property type="match status" value="1"/>
</dbReference>
<dbReference type="Gene3D" id="2.70.70.10">
    <property type="entry name" value="Glucose Permease (Domain IIA)"/>
    <property type="match status" value="1"/>
</dbReference>
<sequence>MKTASIGLPNPRRITLLVLKDASQPVKQVQVSKPLVVAVPLIALLSISGLIVSLQIHSNQTVNNLESMLQAQQLRFEATVTDKDAAIERLQNEVIALSGQSRDMMDRMERMAELETELQKFIDKYGSEGSGSQEHGKLSSLSADDSSWYANDGVGGEFIAVHETEIEQLAEDTREQFAEMSKLLDEMERNMPATLQIAEQTQIKLAGTPTEWPTLSQRITSNFGYRSDPFSGRAAFHAGIDIAGKTGDPIYAAGAGKVVTVASDSSHGKYIVIEHPEGLESWYLHLSKISVSEGDEVSKGEQIGKLGNTGRSTGPHLHFEILKKGKTVDPLPYLKSNNE</sequence>
<dbReference type="PANTHER" id="PTHR21666">
    <property type="entry name" value="PEPTIDASE-RELATED"/>
    <property type="match status" value="1"/>
</dbReference>
<evidence type="ECO:0000256" key="1">
    <source>
        <dbReference type="ARBA" id="ARBA00022729"/>
    </source>
</evidence>
<dbReference type="InterPro" id="IPR050570">
    <property type="entry name" value="Cell_wall_metabolism_enzyme"/>
</dbReference>